<dbReference type="AlphaFoldDB" id="A0A2H9ZVZ0"/>
<sequence>MDQASGDVKQEETQVMPQQSLTSNKNVDEDFMYIKALYHVLPLDHVTSGKLQKKLDGEANQNTVRKLLDRMVRDGYLQNSGNRKLGKRVVHSEATSKKFEEVKALLYGIPMEIENNNQVFEFNAKDLPSDYHNTKDGSTFGGLHSIGSDLTRTRERSDAHQSQSMHSGQAGNSKENGQPNTPAIKPEPIASVESGVLGGRVRPSCASDGCRSSQEKKFRKASTIKEPILQYLKRQKSLAQ</sequence>
<dbReference type="InterPro" id="IPR051294">
    <property type="entry name" value="HORMA_MeioticProgression"/>
</dbReference>
<name>A0A2H9ZVZ0_9ASPA</name>
<dbReference type="STRING" id="1088818.A0A2H9ZVZ0"/>
<dbReference type="Proteomes" id="UP000236161">
    <property type="component" value="Unassembled WGS sequence"/>
</dbReference>
<dbReference type="PANTHER" id="PTHR48225">
    <property type="entry name" value="HORMA DOMAIN-CONTAINING PROTEIN 1"/>
    <property type="match status" value="1"/>
</dbReference>
<evidence type="ECO:0000313" key="3">
    <source>
        <dbReference type="Proteomes" id="UP000236161"/>
    </source>
</evidence>
<evidence type="ECO:0000256" key="1">
    <source>
        <dbReference type="SAM" id="MobiDB-lite"/>
    </source>
</evidence>
<proteinExistence type="predicted"/>
<feature type="compositionally biased region" description="Polar residues" evidence="1">
    <location>
        <begin position="13"/>
        <end position="22"/>
    </location>
</feature>
<accession>A0A2H9ZVZ0</accession>
<protein>
    <submittedName>
        <fullName evidence="2">Uncharacterized protein</fullName>
    </submittedName>
</protein>
<dbReference type="InterPro" id="IPR036390">
    <property type="entry name" value="WH_DNA-bd_sf"/>
</dbReference>
<gene>
    <name evidence="2" type="ORF">AXF42_Ash020171</name>
</gene>
<organism evidence="2 3">
    <name type="scientific">Apostasia shenzhenica</name>
    <dbReference type="NCBI Taxonomy" id="1088818"/>
    <lineage>
        <taxon>Eukaryota</taxon>
        <taxon>Viridiplantae</taxon>
        <taxon>Streptophyta</taxon>
        <taxon>Embryophyta</taxon>
        <taxon>Tracheophyta</taxon>
        <taxon>Spermatophyta</taxon>
        <taxon>Magnoliopsida</taxon>
        <taxon>Liliopsida</taxon>
        <taxon>Asparagales</taxon>
        <taxon>Orchidaceae</taxon>
        <taxon>Apostasioideae</taxon>
        <taxon>Apostasia</taxon>
    </lineage>
</organism>
<feature type="region of interest" description="Disordered" evidence="1">
    <location>
        <begin position="133"/>
        <end position="221"/>
    </location>
</feature>
<feature type="compositionally biased region" description="Polar residues" evidence="1">
    <location>
        <begin position="160"/>
        <end position="181"/>
    </location>
</feature>
<dbReference type="PANTHER" id="PTHR48225:SF7">
    <property type="entry name" value="MEIOSIS-SPECIFIC PROTEIN HOP1"/>
    <property type="match status" value="1"/>
</dbReference>
<dbReference type="OrthoDB" id="1928087at2759"/>
<dbReference type="SUPFAM" id="SSF46785">
    <property type="entry name" value="Winged helix' DNA-binding domain"/>
    <property type="match status" value="1"/>
</dbReference>
<dbReference type="EMBL" id="KZ453230">
    <property type="protein sequence ID" value="PKA47442.1"/>
    <property type="molecule type" value="Genomic_DNA"/>
</dbReference>
<evidence type="ECO:0000313" key="2">
    <source>
        <dbReference type="EMBL" id="PKA47442.1"/>
    </source>
</evidence>
<reference evidence="2 3" key="1">
    <citation type="journal article" date="2017" name="Nature">
        <title>The Apostasia genome and the evolution of orchids.</title>
        <authorList>
            <person name="Zhang G.Q."/>
            <person name="Liu K.W."/>
            <person name="Li Z."/>
            <person name="Lohaus R."/>
            <person name="Hsiao Y.Y."/>
            <person name="Niu S.C."/>
            <person name="Wang J.Y."/>
            <person name="Lin Y.C."/>
            <person name="Xu Q."/>
            <person name="Chen L.J."/>
            <person name="Yoshida K."/>
            <person name="Fujiwara S."/>
            <person name="Wang Z.W."/>
            <person name="Zhang Y.Q."/>
            <person name="Mitsuda N."/>
            <person name="Wang M."/>
            <person name="Liu G.H."/>
            <person name="Pecoraro L."/>
            <person name="Huang H.X."/>
            <person name="Xiao X.J."/>
            <person name="Lin M."/>
            <person name="Wu X.Y."/>
            <person name="Wu W.L."/>
            <person name="Chen Y.Y."/>
            <person name="Chang S.B."/>
            <person name="Sakamoto S."/>
            <person name="Ohme-Takagi M."/>
            <person name="Yagi M."/>
            <person name="Zeng S.J."/>
            <person name="Shen C.Y."/>
            <person name="Yeh C.M."/>
            <person name="Luo Y.B."/>
            <person name="Tsai W.C."/>
            <person name="Van de Peer Y."/>
            <person name="Liu Z.J."/>
        </authorList>
    </citation>
    <scope>NUCLEOTIDE SEQUENCE [LARGE SCALE GENOMIC DNA]</scope>
    <source>
        <strain evidence="3">cv. Shenzhen</strain>
        <tissue evidence="2">Stem</tissue>
    </source>
</reference>
<feature type="region of interest" description="Disordered" evidence="1">
    <location>
        <begin position="1"/>
        <end position="22"/>
    </location>
</feature>
<keyword evidence="3" id="KW-1185">Reference proteome</keyword>